<dbReference type="InterPro" id="IPR036259">
    <property type="entry name" value="MFS_trans_sf"/>
</dbReference>
<dbReference type="Proteomes" id="UP000199470">
    <property type="component" value="Unassembled WGS sequence"/>
</dbReference>
<gene>
    <name evidence="7" type="ORF">SAMN02982985_02091</name>
</gene>
<protein>
    <submittedName>
        <fullName evidence="7">MFS transporter, DHA2 family, methylenomycin A resistance protein</fullName>
    </submittedName>
</protein>
<dbReference type="Gene3D" id="1.20.1720.10">
    <property type="entry name" value="Multidrug resistance protein D"/>
    <property type="match status" value="1"/>
</dbReference>
<keyword evidence="3 5" id="KW-1133">Transmembrane helix</keyword>
<evidence type="ECO:0000313" key="7">
    <source>
        <dbReference type="EMBL" id="SFL93071.1"/>
    </source>
</evidence>
<dbReference type="GO" id="GO:0016020">
    <property type="term" value="C:membrane"/>
    <property type="evidence" value="ECO:0007669"/>
    <property type="project" value="UniProtKB-SubCell"/>
</dbReference>
<dbReference type="CDD" id="cd17321">
    <property type="entry name" value="MFS_MMR_MDR_like"/>
    <property type="match status" value="1"/>
</dbReference>
<dbReference type="Pfam" id="PF07690">
    <property type="entry name" value="MFS_1"/>
    <property type="match status" value="1"/>
</dbReference>
<keyword evidence="4 5" id="KW-0472">Membrane</keyword>
<feature type="transmembrane region" description="Helical" evidence="5">
    <location>
        <begin position="443"/>
        <end position="462"/>
    </location>
</feature>
<dbReference type="OrthoDB" id="9807274at2"/>
<keyword evidence="2 5" id="KW-0812">Transmembrane</keyword>
<sequence>MTSPQKSPAAAPVAAAAAAAKPAVPALLVLLTLAIGFVMAMIDVTAVNTALSDISLDLAVPLTGLVWVVDGYTLTFAALLLAGGALADRYGPKTVYQGGLALFIGASVLCALAPSGNALIAARLLQGAGAALFMPSSLSLLSHAYDDDHTRARMLGTWSAIVGCASSAGPLVGGILVHSFGWRSVFWVNVPIGLLGIVLTQTLLPATPRHERALSLLSHALGVLALAALSFVLIEGPTLGWGSAPVLTAAVLTVLSAGALLRRERRGAHPLLPRALFASATFGAANGVGFLINFAVFGQLFLLSLFLQQSGGADALHTGLQLVPMMAAFAAGNLLSGRISARVGVRPPMLYGLSVGLAMAVALLAFLRPDTPYLLLVLGTMLMNVAIGIAIPGMTATVMQVAGRVHANSAAAALNANRQIGALVGVAMMGSVLHMALDWRWRLPLAFGLIALAYAGAWALVYRHVRLARPSAPLAALPEA</sequence>
<feature type="transmembrane region" description="Helical" evidence="5">
    <location>
        <begin position="282"/>
        <end position="307"/>
    </location>
</feature>
<evidence type="ECO:0000313" key="8">
    <source>
        <dbReference type="Proteomes" id="UP000199470"/>
    </source>
</evidence>
<dbReference type="AlphaFoldDB" id="A0A1I4LQ91"/>
<dbReference type="InterPro" id="IPR020846">
    <property type="entry name" value="MFS_dom"/>
</dbReference>
<keyword evidence="8" id="KW-1185">Reference proteome</keyword>
<feature type="transmembrane region" description="Helical" evidence="5">
    <location>
        <begin position="120"/>
        <end position="145"/>
    </location>
</feature>
<dbReference type="STRING" id="758825.SAMN02982985_02091"/>
<feature type="transmembrane region" description="Helical" evidence="5">
    <location>
        <begin position="240"/>
        <end position="261"/>
    </location>
</feature>
<dbReference type="PANTHER" id="PTHR42718">
    <property type="entry name" value="MAJOR FACILITATOR SUPERFAMILY MULTIDRUG TRANSPORTER MFSC"/>
    <property type="match status" value="1"/>
</dbReference>
<feature type="transmembrane region" description="Helical" evidence="5">
    <location>
        <begin position="319"/>
        <end position="337"/>
    </location>
</feature>
<dbReference type="Gene3D" id="1.20.1250.20">
    <property type="entry name" value="MFS general substrate transporter like domains"/>
    <property type="match status" value="1"/>
</dbReference>
<feature type="domain" description="Major facilitator superfamily (MFS) profile" evidence="6">
    <location>
        <begin position="29"/>
        <end position="469"/>
    </location>
</feature>
<accession>A0A1I4LQ91</accession>
<feature type="transmembrane region" description="Helical" evidence="5">
    <location>
        <begin position="157"/>
        <end position="180"/>
    </location>
</feature>
<reference evidence="7 8" key="1">
    <citation type="submission" date="2016-10" db="EMBL/GenBank/DDBJ databases">
        <authorList>
            <person name="de Groot N.N."/>
        </authorList>
    </citation>
    <scope>NUCLEOTIDE SEQUENCE [LARGE SCALE GENOMIC DNA]</scope>
    <source>
        <strain evidence="7 8">ATCC 43154</strain>
    </source>
</reference>
<name>A0A1I4LQ91_9BURK</name>
<dbReference type="InterPro" id="IPR011701">
    <property type="entry name" value="MFS"/>
</dbReference>
<dbReference type="RefSeq" id="WP_093387213.1">
    <property type="nucleotide sequence ID" value="NZ_FOTW01000009.1"/>
</dbReference>
<dbReference type="PROSITE" id="PS50850">
    <property type="entry name" value="MFS"/>
    <property type="match status" value="1"/>
</dbReference>
<feature type="transmembrane region" description="Helical" evidence="5">
    <location>
        <begin position="216"/>
        <end position="234"/>
    </location>
</feature>
<feature type="transmembrane region" description="Helical" evidence="5">
    <location>
        <begin position="420"/>
        <end position="437"/>
    </location>
</feature>
<feature type="transmembrane region" description="Helical" evidence="5">
    <location>
        <begin position="94"/>
        <end position="114"/>
    </location>
</feature>
<feature type="transmembrane region" description="Helical" evidence="5">
    <location>
        <begin position="62"/>
        <end position="82"/>
    </location>
</feature>
<evidence type="ECO:0000256" key="3">
    <source>
        <dbReference type="ARBA" id="ARBA00022989"/>
    </source>
</evidence>
<comment type="subcellular location">
    <subcellularLocation>
        <location evidence="1">Membrane</location>
        <topology evidence="1">Multi-pass membrane protein</topology>
    </subcellularLocation>
</comment>
<dbReference type="GO" id="GO:0022857">
    <property type="term" value="F:transmembrane transporter activity"/>
    <property type="evidence" value="ECO:0007669"/>
    <property type="project" value="InterPro"/>
</dbReference>
<proteinExistence type="predicted"/>
<feature type="transmembrane region" description="Helical" evidence="5">
    <location>
        <begin position="373"/>
        <end position="399"/>
    </location>
</feature>
<feature type="transmembrane region" description="Helical" evidence="5">
    <location>
        <begin position="186"/>
        <end position="204"/>
    </location>
</feature>
<dbReference type="EMBL" id="FOTW01000009">
    <property type="protein sequence ID" value="SFL93071.1"/>
    <property type="molecule type" value="Genomic_DNA"/>
</dbReference>
<evidence type="ECO:0000259" key="6">
    <source>
        <dbReference type="PROSITE" id="PS50850"/>
    </source>
</evidence>
<evidence type="ECO:0000256" key="4">
    <source>
        <dbReference type="ARBA" id="ARBA00023136"/>
    </source>
</evidence>
<dbReference type="PANTHER" id="PTHR42718:SF40">
    <property type="entry name" value="METHYLENOMYCIN A RESISTANCE PROTEIN"/>
    <property type="match status" value="1"/>
</dbReference>
<organism evidence="7 8">
    <name type="scientific">Rugamonas rubra</name>
    <dbReference type="NCBI Taxonomy" id="758825"/>
    <lineage>
        <taxon>Bacteria</taxon>
        <taxon>Pseudomonadati</taxon>
        <taxon>Pseudomonadota</taxon>
        <taxon>Betaproteobacteria</taxon>
        <taxon>Burkholderiales</taxon>
        <taxon>Oxalobacteraceae</taxon>
        <taxon>Telluria group</taxon>
        <taxon>Rugamonas</taxon>
    </lineage>
</organism>
<evidence type="ECO:0000256" key="5">
    <source>
        <dbReference type="SAM" id="Phobius"/>
    </source>
</evidence>
<dbReference type="SUPFAM" id="SSF103473">
    <property type="entry name" value="MFS general substrate transporter"/>
    <property type="match status" value="1"/>
</dbReference>
<evidence type="ECO:0000256" key="1">
    <source>
        <dbReference type="ARBA" id="ARBA00004141"/>
    </source>
</evidence>
<feature type="transmembrane region" description="Helical" evidence="5">
    <location>
        <begin position="349"/>
        <end position="367"/>
    </location>
</feature>
<feature type="transmembrane region" description="Helical" evidence="5">
    <location>
        <begin position="23"/>
        <end position="42"/>
    </location>
</feature>
<evidence type="ECO:0000256" key="2">
    <source>
        <dbReference type="ARBA" id="ARBA00022692"/>
    </source>
</evidence>